<accession>A0ACB7YNA9</accession>
<sequence>MLKLHQVESSTPSIGVAKFCLPEQMKQHLCLSSFNNLELAVNLPKRGNLPGAENLVVQHFLELFAQTKHKEAAELAVESPQGILRTPDTIDKFQACIFVFLGAGISPALVSDFQSLGS</sequence>
<dbReference type="Proteomes" id="UP000828048">
    <property type="component" value="Chromosome 11"/>
</dbReference>
<reference evidence="1 2" key="1">
    <citation type="journal article" date="2021" name="Hortic Res">
        <title>High-quality reference genome and annotation aids understanding of berry development for evergreen blueberry (Vaccinium darrowii).</title>
        <authorList>
            <person name="Yu J."/>
            <person name="Hulse-Kemp A.M."/>
            <person name="Babiker E."/>
            <person name="Staton M."/>
        </authorList>
    </citation>
    <scope>NUCLEOTIDE SEQUENCE [LARGE SCALE GENOMIC DNA]</scope>
    <source>
        <strain evidence="2">cv. NJ 8807/NJ 8810</strain>
        <tissue evidence="1">Young leaf</tissue>
    </source>
</reference>
<dbReference type="EMBL" id="CM037161">
    <property type="protein sequence ID" value="KAH7854973.1"/>
    <property type="molecule type" value="Genomic_DNA"/>
</dbReference>
<organism evidence="1 2">
    <name type="scientific">Vaccinium darrowii</name>
    <dbReference type="NCBI Taxonomy" id="229202"/>
    <lineage>
        <taxon>Eukaryota</taxon>
        <taxon>Viridiplantae</taxon>
        <taxon>Streptophyta</taxon>
        <taxon>Embryophyta</taxon>
        <taxon>Tracheophyta</taxon>
        <taxon>Spermatophyta</taxon>
        <taxon>Magnoliopsida</taxon>
        <taxon>eudicotyledons</taxon>
        <taxon>Gunneridae</taxon>
        <taxon>Pentapetalae</taxon>
        <taxon>asterids</taxon>
        <taxon>Ericales</taxon>
        <taxon>Ericaceae</taxon>
        <taxon>Vaccinioideae</taxon>
        <taxon>Vaccinieae</taxon>
        <taxon>Vaccinium</taxon>
    </lineage>
</organism>
<evidence type="ECO:0000313" key="2">
    <source>
        <dbReference type="Proteomes" id="UP000828048"/>
    </source>
</evidence>
<protein>
    <submittedName>
        <fullName evidence="1">Uncharacterized protein</fullName>
    </submittedName>
</protein>
<name>A0ACB7YNA9_9ERIC</name>
<evidence type="ECO:0000313" key="1">
    <source>
        <dbReference type="EMBL" id="KAH7854973.1"/>
    </source>
</evidence>
<comment type="caution">
    <text evidence="1">The sequence shown here is derived from an EMBL/GenBank/DDBJ whole genome shotgun (WGS) entry which is preliminary data.</text>
</comment>
<keyword evidence="2" id="KW-1185">Reference proteome</keyword>
<gene>
    <name evidence="1" type="ORF">Vadar_019748</name>
</gene>
<proteinExistence type="predicted"/>